<protein>
    <submittedName>
        <fullName evidence="1">SDR family NAD(P)-dependent oxidoreductase</fullName>
    </submittedName>
</protein>
<dbReference type="SUPFAM" id="SSF51735">
    <property type="entry name" value="NAD(P)-binding Rossmann-fold domains"/>
    <property type="match status" value="1"/>
</dbReference>
<evidence type="ECO:0000313" key="1">
    <source>
        <dbReference type="EMBL" id="TDC14663.1"/>
    </source>
</evidence>
<dbReference type="AlphaFoldDB" id="A0A4R4P1X1"/>
<dbReference type="InterPro" id="IPR036291">
    <property type="entry name" value="NAD(P)-bd_dom_sf"/>
</dbReference>
<gene>
    <name evidence="1" type="ORF">E1261_41885</name>
</gene>
<evidence type="ECO:0000313" key="2">
    <source>
        <dbReference type="Proteomes" id="UP000295075"/>
    </source>
</evidence>
<accession>A0A4R4P1X1</accession>
<dbReference type="Proteomes" id="UP000295075">
    <property type="component" value="Unassembled WGS sequence"/>
</dbReference>
<keyword evidence="2" id="KW-1185">Reference proteome</keyword>
<comment type="caution">
    <text evidence="1">The sequence shown here is derived from an EMBL/GenBank/DDBJ whole genome shotgun (WGS) entry which is preliminary data.</text>
</comment>
<sequence length="29" mass="2733">MELGLQGAAVLVTGGSSGIGRAAAIGYGR</sequence>
<organism evidence="1 2">
    <name type="scientific">Kribbella albertanoniae</name>
    <dbReference type="NCBI Taxonomy" id="1266829"/>
    <lineage>
        <taxon>Bacteria</taxon>
        <taxon>Bacillati</taxon>
        <taxon>Actinomycetota</taxon>
        <taxon>Actinomycetes</taxon>
        <taxon>Propionibacteriales</taxon>
        <taxon>Kribbellaceae</taxon>
        <taxon>Kribbella</taxon>
    </lineage>
</organism>
<proteinExistence type="predicted"/>
<reference evidence="1 2" key="1">
    <citation type="submission" date="2019-03" db="EMBL/GenBank/DDBJ databases">
        <title>Draft genome sequences of novel Actinobacteria.</title>
        <authorList>
            <person name="Sahin N."/>
            <person name="Ay H."/>
            <person name="Saygin H."/>
        </authorList>
    </citation>
    <scope>NUCLEOTIDE SEQUENCE [LARGE SCALE GENOMIC DNA]</scope>
    <source>
        <strain evidence="1 2">JCM 30547</strain>
    </source>
</reference>
<dbReference type="Gene3D" id="3.40.50.720">
    <property type="entry name" value="NAD(P)-binding Rossmann-like Domain"/>
    <property type="match status" value="1"/>
</dbReference>
<name>A0A4R4P1X1_9ACTN</name>
<dbReference type="EMBL" id="SMKA01000376">
    <property type="protein sequence ID" value="TDC14663.1"/>
    <property type="molecule type" value="Genomic_DNA"/>
</dbReference>
<feature type="non-terminal residue" evidence="1">
    <location>
        <position position="29"/>
    </location>
</feature>